<reference evidence="1 2" key="1">
    <citation type="submission" date="2020-08" db="EMBL/GenBank/DDBJ databases">
        <title>Sequencing the genomes of 1000 actinobacteria strains.</title>
        <authorList>
            <person name="Klenk H.-P."/>
        </authorList>
    </citation>
    <scope>NUCLEOTIDE SEQUENCE [LARGE SCALE GENOMIC DNA]</scope>
    <source>
        <strain evidence="1 2">DSM 21065</strain>
    </source>
</reference>
<sequence>MTLTSAREYQPLAPATFGAGGAEPYATALLGASNVLYLHGIRSEEGSGSSPMNAARWSADADATDLSLLVGASGPVLDIGCGPGRMVRAAMSLGLAAVGVDVSATAVRIAVAAGLTVLNRSVFASMPLEGEWETLLLVDGNIGIGGDPRAMMERCAALLASGGALVVEVSGDPDHDLSYEGTLEDAEGRRSEPFPWAEIGAGALRSHATAAGLRSAQEWRVSGRSFVRFVRE</sequence>
<dbReference type="InterPro" id="IPR029063">
    <property type="entry name" value="SAM-dependent_MTases_sf"/>
</dbReference>
<dbReference type="GO" id="GO:0032259">
    <property type="term" value="P:methylation"/>
    <property type="evidence" value="ECO:0007669"/>
    <property type="project" value="UniProtKB-KW"/>
</dbReference>
<dbReference type="GO" id="GO:0008168">
    <property type="term" value="F:methyltransferase activity"/>
    <property type="evidence" value="ECO:0007669"/>
    <property type="project" value="UniProtKB-KW"/>
</dbReference>
<dbReference type="RefSeq" id="WP_052542670.1">
    <property type="nucleotide sequence ID" value="NZ_JACHBQ010000001.1"/>
</dbReference>
<keyword evidence="1" id="KW-0808">Transferase</keyword>
<dbReference type="CDD" id="cd02440">
    <property type="entry name" value="AdoMet_MTases"/>
    <property type="match status" value="1"/>
</dbReference>
<comment type="caution">
    <text evidence="1">The sequence shown here is derived from an EMBL/GenBank/DDBJ whole genome shotgun (WGS) entry which is preliminary data.</text>
</comment>
<dbReference type="AlphaFoldDB" id="A0A7W8ZY69"/>
<dbReference type="Gene3D" id="3.40.50.150">
    <property type="entry name" value="Vaccinia Virus protein VP39"/>
    <property type="match status" value="1"/>
</dbReference>
<proteinExistence type="predicted"/>
<gene>
    <name evidence="1" type="ORF">BJ997_002658</name>
</gene>
<dbReference type="SUPFAM" id="SSF53335">
    <property type="entry name" value="S-adenosyl-L-methionine-dependent methyltransferases"/>
    <property type="match status" value="1"/>
</dbReference>
<protein>
    <submittedName>
        <fullName evidence="1">SAM-dependent methyltransferase</fullName>
    </submittedName>
</protein>
<accession>A0A7W8ZY69</accession>
<evidence type="ECO:0000313" key="2">
    <source>
        <dbReference type="Proteomes" id="UP000561726"/>
    </source>
</evidence>
<dbReference type="Proteomes" id="UP000561726">
    <property type="component" value="Unassembled WGS sequence"/>
</dbReference>
<dbReference type="OrthoDB" id="4484556at2"/>
<name>A0A7W8ZY69_9MICO</name>
<dbReference type="EMBL" id="JACHBQ010000001">
    <property type="protein sequence ID" value="MBB5642110.1"/>
    <property type="molecule type" value="Genomic_DNA"/>
</dbReference>
<keyword evidence="1" id="KW-0489">Methyltransferase</keyword>
<organism evidence="1 2">
    <name type="scientific">Cryobacterium roopkundense</name>
    <dbReference type="NCBI Taxonomy" id="1001240"/>
    <lineage>
        <taxon>Bacteria</taxon>
        <taxon>Bacillati</taxon>
        <taxon>Actinomycetota</taxon>
        <taxon>Actinomycetes</taxon>
        <taxon>Micrococcales</taxon>
        <taxon>Microbacteriaceae</taxon>
        <taxon>Cryobacterium</taxon>
    </lineage>
</organism>
<evidence type="ECO:0000313" key="1">
    <source>
        <dbReference type="EMBL" id="MBB5642110.1"/>
    </source>
</evidence>
<dbReference type="Pfam" id="PF13489">
    <property type="entry name" value="Methyltransf_23"/>
    <property type="match status" value="1"/>
</dbReference>